<dbReference type="GO" id="GO:0016747">
    <property type="term" value="F:acyltransferase activity, transferring groups other than amino-acyl groups"/>
    <property type="evidence" value="ECO:0007669"/>
    <property type="project" value="InterPro"/>
</dbReference>
<organism evidence="2 3">
    <name type="scientific">Shewanella denitrificans (strain OS217 / ATCC BAA-1090 / DSM 15013)</name>
    <dbReference type="NCBI Taxonomy" id="318161"/>
    <lineage>
        <taxon>Bacteria</taxon>
        <taxon>Pseudomonadati</taxon>
        <taxon>Pseudomonadota</taxon>
        <taxon>Gammaproteobacteria</taxon>
        <taxon>Alteromonadales</taxon>
        <taxon>Shewanellaceae</taxon>
        <taxon>Shewanella</taxon>
    </lineage>
</organism>
<dbReference type="STRING" id="318161.Sden_1153"/>
<dbReference type="InterPro" id="IPR016181">
    <property type="entry name" value="Acyl_CoA_acyltransferase"/>
</dbReference>
<dbReference type="EMBL" id="CP000302">
    <property type="protein sequence ID" value="ABE54439.1"/>
    <property type="molecule type" value="Genomic_DNA"/>
</dbReference>
<dbReference type="CDD" id="cd04301">
    <property type="entry name" value="NAT_SF"/>
    <property type="match status" value="1"/>
</dbReference>
<proteinExistence type="predicted"/>
<evidence type="ECO:0000313" key="2">
    <source>
        <dbReference type="EMBL" id="ABE54439.1"/>
    </source>
</evidence>
<protein>
    <submittedName>
        <fullName evidence="2">GCN5-related N-acetyltransferase</fullName>
    </submittedName>
</protein>
<evidence type="ECO:0000259" key="1">
    <source>
        <dbReference type="PROSITE" id="PS51186"/>
    </source>
</evidence>
<dbReference type="Pfam" id="PF00583">
    <property type="entry name" value="Acetyltransf_1"/>
    <property type="match status" value="1"/>
</dbReference>
<dbReference type="HOGENOM" id="CLU_096795_0_1_6"/>
<reference evidence="2 3" key="1">
    <citation type="submission" date="2006-03" db="EMBL/GenBank/DDBJ databases">
        <title>Complete sequence of Shewanella denitrificans OS217.</title>
        <authorList>
            <consortium name="US DOE Joint Genome Institute"/>
            <person name="Copeland A."/>
            <person name="Lucas S."/>
            <person name="Lapidus A."/>
            <person name="Barry K."/>
            <person name="Detter J.C."/>
            <person name="Glavina del Rio T."/>
            <person name="Hammon N."/>
            <person name="Israni S."/>
            <person name="Dalin E."/>
            <person name="Tice H."/>
            <person name="Pitluck S."/>
            <person name="Brettin T."/>
            <person name="Bruce D."/>
            <person name="Han C."/>
            <person name="Tapia R."/>
            <person name="Gilna P."/>
            <person name="Kiss H."/>
            <person name="Schmutz J."/>
            <person name="Larimer F."/>
            <person name="Land M."/>
            <person name="Hauser L."/>
            <person name="Kyrpides N."/>
            <person name="Lykidis A."/>
            <person name="Richardson P."/>
        </authorList>
    </citation>
    <scope>NUCLEOTIDE SEQUENCE [LARGE SCALE GENOMIC DNA]</scope>
    <source>
        <strain evidence="3">OS217 / ATCC BAA-1090 / DSM 15013</strain>
    </source>
</reference>
<dbReference type="SUPFAM" id="SSF55729">
    <property type="entry name" value="Acyl-CoA N-acyltransferases (Nat)"/>
    <property type="match status" value="1"/>
</dbReference>
<gene>
    <name evidence="2" type="ordered locus">Sden_1153</name>
</gene>
<dbReference type="PROSITE" id="PS51186">
    <property type="entry name" value="GNAT"/>
    <property type="match status" value="1"/>
</dbReference>
<dbReference type="RefSeq" id="WP_011495600.1">
    <property type="nucleotide sequence ID" value="NC_007954.1"/>
</dbReference>
<dbReference type="Gene3D" id="3.40.630.30">
    <property type="match status" value="1"/>
</dbReference>
<accession>Q12Q37</accession>
<dbReference type="AlphaFoldDB" id="Q12Q37"/>
<dbReference type="eggNOG" id="COG0456">
    <property type="taxonomic scope" value="Bacteria"/>
</dbReference>
<dbReference type="KEGG" id="sdn:Sden_1153"/>
<name>Q12Q37_SHEDO</name>
<dbReference type="Proteomes" id="UP000001982">
    <property type="component" value="Chromosome"/>
</dbReference>
<dbReference type="OrthoDB" id="9797456at2"/>
<sequence>MITKLEHCDAEIADHIFSIFQASYKIEAQLIGAANFPPLSRSAADIAQSGSQFYGFSEHASLAAVIEIVLEDYCLDINSLTVSPDYFRRGIASKLIRYVLVNFEYAQAVVETAVRNHPAIKLYKQQGFVEYKRWTPSHGIEKLAMSLRAAP</sequence>
<evidence type="ECO:0000313" key="3">
    <source>
        <dbReference type="Proteomes" id="UP000001982"/>
    </source>
</evidence>
<keyword evidence="3" id="KW-1185">Reference proteome</keyword>
<feature type="domain" description="N-acetyltransferase" evidence="1">
    <location>
        <begin position="1"/>
        <end position="150"/>
    </location>
</feature>
<dbReference type="InterPro" id="IPR000182">
    <property type="entry name" value="GNAT_dom"/>
</dbReference>
<keyword evidence="2" id="KW-0808">Transferase</keyword>